<dbReference type="EMBL" id="CABM01000042">
    <property type="protein sequence ID" value="CBH97183.1"/>
    <property type="molecule type" value="Genomic_DNA"/>
</dbReference>
<dbReference type="InterPro" id="IPR025285">
    <property type="entry name" value="DUF4145"/>
</dbReference>
<organism evidence="2">
    <name type="scientific">mine drainage metagenome</name>
    <dbReference type="NCBI Taxonomy" id="410659"/>
    <lineage>
        <taxon>unclassified sequences</taxon>
        <taxon>metagenomes</taxon>
        <taxon>ecological metagenomes</taxon>
    </lineage>
</organism>
<name>E6PQH8_9ZZZZ</name>
<comment type="caution">
    <text evidence="2">The sequence shown here is derived from an EMBL/GenBank/DDBJ whole genome shotgun (WGS) entry which is preliminary data.</text>
</comment>
<proteinExistence type="predicted"/>
<dbReference type="Pfam" id="PF13643">
    <property type="entry name" value="DUF4145"/>
    <property type="match status" value="1"/>
</dbReference>
<dbReference type="AlphaFoldDB" id="E6PQH8"/>
<gene>
    <name evidence="2" type="ORF">CARN2_2655</name>
</gene>
<sequence>MSDVSNDQSLKAHCNKCGGTRNHWILFHKVQTDEQEINHHYSVFWTNSFRLIECQGCESIKLLHESVFSEEADENGNPIVTERYYPPSTFRNEPRWLSRLDGEWHLTKLMKEIYSAMQNSCPSLVAMGIRGAFEAIMIDRISDNGSFFKNLLAFQDAGFISQTQSGAIRAAIELGHASIHRMHVPDAAHLETALDVLEHLVHGLYILGPDAERNAKAIPPRQ</sequence>
<evidence type="ECO:0000313" key="2">
    <source>
        <dbReference type="EMBL" id="CBH97183.1"/>
    </source>
</evidence>
<evidence type="ECO:0000259" key="1">
    <source>
        <dbReference type="Pfam" id="PF13643"/>
    </source>
</evidence>
<protein>
    <recommendedName>
        <fullName evidence="1">DUF4145 domain-containing protein</fullName>
    </recommendedName>
</protein>
<feature type="domain" description="DUF4145" evidence="1">
    <location>
        <begin position="111"/>
        <end position="198"/>
    </location>
</feature>
<accession>E6PQH8</accession>
<reference evidence="2" key="1">
    <citation type="submission" date="2009-10" db="EMBL/GenBank/DDBJ databases">
        <title>Diversity of trophic interactions inside an arsenic-rich microbial ecosystem.</title>
        <authorList>
            <person name="Bertin P.N."/>
            <person name="Heinrich-Salmeron A."/>
            <person name="Pelletier E."/>
            <person name="Goulhen-Chollet F."/>
            <person name="Arsene-Ploetze F."/>
            <person name="Gallien S."/>
            <person name="Calteau A."/>
            <person name="Vallenet D."/>
            <person name="Casiot C."/>
            <person name="Chane-Woon-Ming B."/>
            <person name="Giloteaux L."/>
            <person name="Barakat M."/>
            <person name="Bonnefoy V."/>
            <person name="Bruneel O."/>
            <person name="Chandler M."/>
            <person name="Cleiss J."/>
            <person name="Duran R."/>
            <person name="Elbaz-Poulichet F."/>
            <person name="Fonknechten N."/>
            <person name="Lauga B."/>
            <person name="Mornico D."/>
            <person name="Ortet P."/>
            <person name="Schaeffer C."/>
            <person name="Siguier P."/>
            <person name="Alexander Thil Smith A."/>
            <person name="Van Dorsselaer A."/>
            <person name="Weissenbach J."/>
            <person name="Medigue C."/>
            <person name="Le Paslier D."/>
        </authorList>
    </citation>
    <scope>NUCLEOTIDE SEQUENCE</scope>
</reference>